<evidence type="ECO:0000313" key="1">
    <source>
        <dbReference type="EMBL" id="KKM77562.1"/>
    </source>
</evidence>
<sequence>MTNPVQETFPNFMNMYFAVKNQPVKGLVLESVAAPLLVDRFFAGPEFVFRPVANALGVGGRDGTRGK</sequence>
<proteinExistence type="predicted"/>
<dbReference type="EMBL" id="LAZR01008624">
    <property type="protein sequence ID" value="KKM77562.1"/>
    <property type="molecule type" value="Genomic_DNA"/>
</dbReference>
<dbReference type="AlphaFoldDB" id="A0A0F9N7Y9"/>
<protein>
    <submittedName>
        <fullName evidence="1">Uncharacterized protein</fullName>
    </submittedName>
</protein>
<organism evidence="1">
    <name type="scientific">marine sediment metagenome</name>
    <dbReference type="NCBI Taxonomy" id="412755"/>
    <lineage>
        <taxon>unclassified sequences</taxon>
        <taxon>metagenomes</taxon>
        <taxon>ecological metagenomes</taxon>
    </lineage>
</organism>
<accession>A0A0F9N7Y9</accession>
<gene>
    <name evidence="1" type="ORF">LCGC14_1368810</name>
</gene>
<name>A0A0F9N7Y9_9ZZZZ</name>
<comment type="caution">
    <text evidence="1">The sequence shown here is derived from an EMBL/GenBank/DDBJ whole genome shotgun (WGS) entry which is preliminary data.</text>
</comment>
<reference evidence="1" key="1">
    <citation type="journal article" date="2015" name="Nature">
        <title>Complex archaea that bridge the gap between prokaryotes and eukaryotes.</title>
        <authorList>
            <person name="Spang A."/>
            <person name="Saw J.H."/>
            <person name="Jorgensen S.L."/>
            <person name="Zaremba-Niedzwiedzka K."/>
            <person name="Martijn J."/>
            <person name="Lind A.E."/>
            <person name="van Eijk R."/>
            <person name="Schleper C."/>
            <person name="Guy L."/>
            <person name="Ettema T.J."/>
        </authorList>
    </citation>
    <scope>NUCLEOTIDE SEQUENCE</scope>
</reference>